<feature type="region of interest" description="Disordered" evidence="1">
    <location>
        <begin position="702"/>
        <end position="778"/>
    </location>
</feature>
<dbReference type="GO" id="GO:0003779">
    <property type="term" value="F:actin binding"/>
    <property type="evidence" value="ECO:0007669"/>
    <property type="project" value="InterPro"/>
</dbReference>
<feature type="compositionally biased region" description="Polar residues" evidence="1">
    <location>
        <begin position="766"/>
        <end position="778"/>
    </location>
</feature>
<sequence length="890" mass="95328">MAAAIPIRPGQYSRQHSDFTSSSSGPQSGKENEPLSPRPQHQHERGRSTGTTTCAQPVAVDPKYRLRGNSPDGTERASRSKLSSSFSPKKGLRSRSRSRSRLFGKDKTDSLNNQAAPAQPYAATRTPEQIDADFLDLLDELQVQPDLRRKLLLLSSTVKASMLQGQATLSLAAFGLDDASVSSSPTKSSRMPIPDMLRGKPTSRPASTLYTSSPLLDPRFAANSDAAELMAPPNTAQLFGAGPPRQVSAGSIDSASSGSGHPKQPSNTPRSAIRDAFKKSTPNLGQGGSFISLAASAAGGTSSAASTARPRSMSFGKEFAASFGKETPESFATMLKCNDASRIDVARVKRMRAVLAAESPAWISTFIGLECGGYDAMLARLDELLGMEWREEQHDDMLLHELLRCFVALSTTEVGRDALASQAPRPFRQLVDLLFSEKKPGDLSTRKLMIELLSILLDLQLPASQSHSQSSLNYLLSLLQNPSDPAKEAVVDFIKQTHAPRPFKTYVVEVACVCRDYFWIFCHSQNLYWRFDQLADKIDSIQGPRVPGGMTGGVEFEAMAYLTVHLRLINSISSVLVQIKAHQLPRPTMSALEFHANLFASGIERVLATLRRSSQHYYPTTHLELARYLSLAQQAGFALPYHLTDWLESPKLKPAPLLPPLELPYLQPGAITVQPAIQTGGASAGYGLAGAFIAPSAPVRGSSFDMQPQHNVGKDTAAPVVGTSTISRSNAIRSPTISPSKSGPSPKLAQPPSNEESGDGFWDFTSPPSTAQPNPSSQRIVKVVPFDRKLDSQFSLHESAQVGLPTSSTSKRILGLNQAVSQDLLSTQVPLSKPTMNGGGGGGGGSSGAVGMGRGSVVGSAVKKWESMSISQPSANKQRPSNGKSSTNLG</sequence>
<keyword evidence="4" id="KW-1185">Reference proteome</keyword>
<feature type="region of interest" description="Disordered" evidence="1">
    <location>
        <begin position="1"/>
        <end position="122"/>
    </location>
</feature>
<dbReference type="OrthoDB" id="2155261at2759"/>
<feature type="region of interest" description="Disordered" evidence="1">
    <location>
        <begin position="180"/>
        <end position="215"/>
    </location>
</feature>
<reference evidence="3 4" key="1">
    <citation type="submission" date="2018-03" db="EMBL/GenBank/DDBJ databases">
        <authorList>
            <person name="Guldener U."/>
        </authorList>
    </citation>
    <scope>NUCLEOTIDE SEQUENCE [LARGE SCALE GENOMIC DNA]</scope>
    <source>
        <strain evidence="3 4">NBRC100155</strain>
    </source>
</reference>
<feature type="compositionally biased region" description="Polar residues" evidence="1">
    <location>
        <begin position="180"/>
        <end position="189"/>
    </location>
</feature>
<feature type="compositionally biased region" description="Gly residues" evidence="1">
    <location>
        <begin position="837"/>
        <end position="856"/>
    </location>
</feature>
<feature type="region of interest" description="Disordered" evidence="1">
    <location>
        <begin position="832"/>
        <end position="890"/>
    </location>
</feature>
<feature type="compositionally biased region" description="Polar residues" evidence="1">
    <location>
        <begin position="204"/>
        <end position="214"/>
    </location>
</feature>
<dbReference type="InterPro" id="IPR011989">
    <property type="entry name" value="ARM-like"/>
</dbReference>
<evidence type="ECO:0000259" key="2">
    <source>
        <dbReference type="SMART" id="SM01140"/>
    </source>
</evidence>
<feature type="domain" description="Formin GTPase-binding" evidence="2">
    <location>
        <begin position="123"/>
        <end position="458"/>
    </location>
</feature>
<feature type="compositionally biased region" description="Polar residues" evidence="1">
    <location>
        <begin position="868"/>
        <end position="890"/>
    </location>
</feature>
<feature type="compositionally biased region" description="Basic residues" evidence="1">
    <location>
        <begin position="90"/>
        <end position="102"/>
    </location>
</feature>
<dbReference type="GO" id="GO:0030036">
    <property type="term" value="P:actin cytoskeleton organization"/>
    <property type="evidence" value="ECO:0007669"/>
    <property type="project" value="InterPro"/>
</dbReference>
<dbReference type="EMBL" id="OOIN01000004">
    <property type="protein sequence ID" value="SPO22783.1"/>
    <property type="molecule type" value="Genomic_DNA"/>
</dbReference>
<gene>
    <name evidence="3" type="ORF">UTRI_01461</name>
</gene>
<dbReference type="InterPro" id="IPR016024">
    <property type="entry name" value="ARM-type_fold"/>
</dbReference>
<feature type="compositionally biased region" description="Low complexity" evidence="1">
    <location>
        <begin position="248"/>
        <end position="260"/>
    </location>
</feature>
<organism evidence="3 4">
    <name type="scientific">Ustilago trichophora</name>
    <dbReference type="NCBI Taxonomy" id="86804"/>
    <lineage>
        <taxon>Eukaryota</taxon>
        <taxon>Fungi</taxon>
        <taxon>Dikarya</taxon>
        <taxon>Basidiomycota</taxon>
        <taxon>Ustilaginomycotina</taxon>
        <taxon>Ustilaginomycetes</taxon>
        <taxon>Ustilaginales</taxon>
        <taxon>Ustilaginaceae</taxon>
        <taxon>Ustilago</taxon>
    </lineage>
</organism>
<evidence type="ECO:0000313" key="4">
    <source>
        <dbReference type="Proteomes" id="UP000324022"/>
    </source>
</evidence>
<name>A0A5C3DWF9_9BASI</name>
<feature type="region of interest" description="Disordered" evidence="1">
    <location>
        <begin position="234"/>
        <end position="271"/>
    </location>
</feature>
<dbReference type="AlphaFoldDB" id="A0A5C3DWF9"/>
<dbReference type="InterPro" id="IPR010473">
    <property type="entry name" value="GTPase-bd"/>
</dbReference>
<dbReference type="Proteomes" id="UP000324022">
    <property type="component" value="Unassembled WGS sequence"/>
</dbReference>
<evidence type="ECO:0000313" key="3">
    <source>
        <dbReference type="EMBL" id="SPO22783.1"/>
    </source>
</evidence>
<feature type="compositionally biased region" description="Low complexity" evidence="1">
    <location>
        <begin position="112"/>
        <end position="122"/>
    </location>
</feature>
<evidence type="ECO:0000256" key="1">
    <source>
        <dbReference type="SAM" id="MobiDB-lite"/>
    </source>
</evidence>
<feature type="compositionally biased region" description="Low complexity" evidence="1">
    <location>
        <begin position="80"/>
        <end position="89"/>
    </location>
</feature>
<dbReference type="SMART" id="SM01140">
    <property type="entry name" value="Drf_GBD"/>
    <property type="match status" value="1"/>
</dbReference>
<feature type="compositionally biased region" description="Polar residues" evidence="1">
    <location>
        <begin position="722"/>
        <end position="743"/>
    </location>
</feature>
<dbReference type="Gene3D" id="1.25.10.10">
    <property type="entry name" value="Leucine-rich Repeat Variant"/>
    <property type="match status" value="1"/>
</dbReference>
<dbReference type="GO" id="GO:0031267">
    <property type="term" value="F:small GTPase binding"/>
    <property type="evidence" value="ECO:0007669"/>
    <property type="project" value="InterPro"/>
</dbReference>
<accession>A0A5C3DWF9</accession>
<protein>
    <recommendedName>
        <fullName evidence="2">Formin GTPase-binding domain-containing protein</fullName>
    </recommendedName>
</protein>
<dbReference type="SUPFAM" id="SSF48371">
    <property type="entry name" value="ARM repeat"/>
    <property type="match status" value="1"/>
</dbReference>
<proteinExistence type="predicted"/>
<feature type="compositionally biased region" description="Polar residues" evidence="1">
    <location>
        <begin position="12"/>
        <end position="29"/>
    </location>
</feature>